<keyword evidence="1" id="KW-0472">Membrane</keyword>
<evidence type="ECO:0000313" key="2">
    <source>
        <dbReference type="EMBL" id="MBM0275080.1"/>
    </source>
</evidence>
<dbReference type="EMBL" id="JAEVHL010000017">
    <property type="protein sequence ID" value="MBM0275080.1"/>
    <property type="molecule type" value="Genomic_DNA"/>
</dbReference>
<keyword evidence="3" id="KW-1185">Reference proteome</keyword>
<comment type="caution">
    <text evidence="2">The sequence shown here is derived from an EMBL/GenBank/DDBJ whole genome shotgun (WGS) entry which is preliminary data.</text>
</comment>
<evidence type="ECO:0000313" key="3">
    <source>
        <dbReference type="Proteomes" id="UP000622245"/>
    </source>
</evidence>
<protein>
    <submittedName>
        <fullName evidence="2">Uncharacterized protein</fullName>
    </submittedName>
</protein>
<feature type="transmembrane region" description="Helical" evidence="1">
    <location>
        <begin position="39"/>
        <end position="56"/>
    </location>
</feature>
<sequence>MLLLHALLVAAPTPSPSPSPSSAPGAGSAAVLEHAMSPTTVAILLLLALLIDWMSVGPNSLRDRVAFVVAVPTIREGFDGSPLDQWTVETLSKMIQSLLDSTGGAYIAGASINYILGAGIGCLWIYAVGCMLPIKLSKRLGRFATLTFPASGLRRLNAPLWCVAILLGLMSDLPGGLVGDISRALVDVAADLVAPLPELLFGGGE</sequence>
<feature type="transmembrane region" description="Helical" evidence="1">
    <location>
        <begin position="114"/>
        <end position="136"/>
    </location>
</feature>
<name>A0ABS1YCF6_9ACTN</name>
<accession>A0ABS1YCF6</accession>
<keyword evidence="1" id="KW-0812">Transmembrane</keyword>
<reference evidence="2 3" key="1">
    <citation type="submission" date="2021-01" db="EMBL/GenBank/DDBJ databases">
        <title>Draft genome sequence of Micromonospora sp. strain STR1s_6.</title>
        <authorList>
            <person name="Karlyshev A."/>
            <person name="Jawad R."/>
        </authorList>
    </citation>
    <scope>NUCLEOTIDE SEQUENCE [LARGE SCALE GENOMIC DNA]</scope>
    <source>
        <strain evidence="2 3">STR1S-6</strain>
    </source>
</reference>
<proteinExistence type="predicted"/>
<dbReference type="RefSeq" id="WP_203147486.1">
    <property type="nucleotide sequence ID" value="NZ_JAEVHL010000017.1"/>
</dbReference>
<gene>
    <name evidence="2" type="ORF">JM949_06225</name>
</gene>
<evidence type="ECO:0000256" key="1">
    <source>
        <dbReference type="SAM" id="Phobius"/>
    </source>
</evidence>
<keyword evidence="1" id="KW-1133">Transmembrane helix</keyword>
<organism evidence="2 3">
    <name type="scientific">Micromonospora tarensis</name>
    <dbReference type="NCBI Taxonomy" id="2806100"/>
    <lineage>
        <taxon>Bacteria</taxon>
        <taxon>Bacillati</taxon>
        <taxon>Actinomycetota</taxon>
        <taxon>Actinomycetes</taxon>
        <taxon>Micromonosporales</taxon>
        <taxon>Micromonosporaceae</taxon>
        <taxon>Micromonospora</taxon>
    </lineage>
</organism>
<dbReference type="Proteomes" id="UP000622245">
    <property type="component" value="Unassembled WGS sequence"/>
</dbReference>